<evidence type="ECO:0000256" key="4">
    <source>
        <dbReference type="ARBA" id="ARBA00023027"/>
    </source>
</evidence>
<keyword evidence="4" id="KW-0520">NAD</keyword>
<accession>A0ABS2N596</accession>
<dbReference type="InterPro" id="IPR036291">
    <property type="entry name" value="NAD(P)-bd_dom_sf"/>
</dbReference>
<dbReference type="InterPro" id="IPR028281">
    <property type="entry name" value="Sirohaem_synthase_central"/>
</dbReference>
<dbReference type="NCBIfam" id="TIGR01470">
    <property type="entry name" value="cysG_Nterm"/>
    <property type="match status" value="1"/>
</dbReference>
<dbReference type="InterPro" id="IPR042518">
    <property type="entry name" value="SirC_C"/>
</dbReference>
<evidence type="ECO:0000256" key="6">
    <source>
        <dbReference type="ARBA" id="ARBA00047561"/>
    </source>
</evidence>
<dbReference type="Pfam" id="PF13241">
    <property type="entry name" value="NAD_binding_7"/>
    <property type="match status" value="1"/>
</dbReference>
<keyword evidence="5" id="KW-0627">Porphyrin biosynthesis</keyword>
<dbReference type="SUPFAM" id="SSF75615">
    <property type="entry name" value="Siroheme synthase middle domains-like"/>
    <property type="match status" value="1"/>
</dbReference>
<dbReference type="NCBIfam" id="NF005222">
    <property type="entry name" value="PRK06718.1"/>
    <property type="match status" value="1"/>
</dbReference>
<organism evidence="8 9">
    <name type="scientific">Aquibacillus albus</name>
    <dbReference type="NCBI Taxonomy" id="1168171"/>
    <lineage>
        <taxon>Bacteria</taxon>
        <taxon>Bacillati</taxon>
        <taxon>Bacillota</taxon>
        <taxon>Bacilli</taxon>
        <taxon>Bacillales</taxon>
        <taxon>Bacillaceae</taxon>
        <taxon>Aquibacillus</taxon>
    </lineage>
</organism>
<dbReference type="InterPro" id="IPR006367">
    <property type="entry name" value="Sirohaem_synthase_N"/>
</dbReference>
<keyword evidence="8" id="KW-0456">Lyase</keyword>
<dbReference type="PANTHER" id="PTHR35330:SF1">
    <property type="entry name" value="SIROHEME BIOSYNTHESIS PROTEIN MET8"/>
    <property type="match status" value="1"/>
</dbReference>
<feature type="domain" description="Siroheme synthase central" evidence="7">
    <location>
        <begin position="118"/>
        <end position="144"/>
    </location>
</feature>
<name>A0ABS2N596_9BACI</name>
<comment type="catalytic activity">
    <reaction evidence="6">
        <text>precorrin-2 + NAD(+) = sirohydrochlorin + NADH + 2 H(+)</text>
        <dbReference type="Rhea" id="RHEA:15613"/>
        <dbReference type="ChEBI" id="CHEBI:15378"/>
        <dbReference type="ChEBI" id="CHEBI:57540"/>
        <dbReference type="ChEBI" id="CHEBI:57945"/>
        <dbReference type="ChEBI" id="CHEBI:58351"/>
        <dbReference type="ChEBI" id="CHEBI:58827"/>
        <dbReference type="EC" id="1.3.1.76"/>
    </reaction>
</comment>
<dbReference type="InterPro" id="IPR028161">
    <property type="entry name" value="Met8-like"/>
</dbReference>
<reference evidence="8 9" key="1">
    <citation type="submission" date="2021-01" db="EMBL/GenBank/DDBJ databases">
        <title>Genomic Encyclopedia of Type Strains, Phase IV (KMG-IV): sequencing the most valuable type-strain genomes for metagenomic binning, comparative biology and taxonomic classification.</title>
        <authorList>
            <person name="Goeker M."/>
        </authorList>
    </citation>
    <scope>NUCLEOTIDE SEQUENCE [LARGE SCALE GENOMIC DNA]</scope>
    <source>
        <strain evidence="8 9">DSM 23711</strain>
    </source>
</reference>
<gene>
    <name evidence="8" type="ORF">JOC48_003769</name>
</gene>
<dbReference type="EC" id="1.3.1.76" evidence="2"/>
<dbReference type="Pfam" id="PF14824">
    <property type="entry name" value="Sirohm_synth_M"/>
    <property type="match status" value="1"/>
</dbReference>
<dbReference type="Gene3D" id="3.40.50.720">
    <property type="entry name" value="NAD(P)-binding Rossmann-like Domain"/>
    <property type="match status" value="1"/>
</dbReference>
<evidence type="ECO:0000313" key="9">
    <source>
        <dbReference type="Proteomes" id="UP001296943"/>
    </source>
</evidence>
<dbReference type="Pfam" id="PF22440">
    <property type="entry name" value="SirC_C"/>
    <property type="match status" value="1"/>
</dbReference>
<dbReference type="Proteomes" id="UP001296943">
    <property type="component" value="Unassembled WGS sequence"/>
</dbReference>
<dbReference type="PANTHER" id="PTHR35330">
    <property type="entry name" value="SIROHEME BIOSYNTHESIS PROTEIN MET8"/>
    <property type="match status" value="1"/>
</dbReference>
<evidence type="ECO:0000256" key="1">
    <source>
        <dbReference type="ARBA" id="ARBA00005010"/>
    </source>
</evidence>
<evidence type="ECO:0000256" key="5">
    <source>
        <dbReference type="ARBA" id="ARBA00023244"/>
    </source>
</evidence>
<evidence type="ECO:0000259" key="7">
    <source>
        <dbReference type="Pfam" id="PF14824"/>
    </source>
</evidence>
<dbReference type="RefSeq" id="WP_204501874.1">
    <property type="nucleotide sequence ID" value="NZ_JAFBDR010000028.1"/>
</dbReference>
<dbReference type="EMBL" id="JAFBDR010000028">
    <property type="protein sequence ID" value="MBM7573218.1"/>
    <property type="molecule type" value="Genomic_DNA"/>
</dbReference>
<dbReference type="SUPFAM" id="SSF51735">
    <property type="entry name" value="NAD(P)-binding Rossmann-fold domains"/>
    <property type="match status" value="1"/>
</dbReference>
<evidence type="ECO:0000256" key="3">
    <source>
        <dbReference type="ARBA" id="ARBA00023002"/>
    </source>
</evidence>
<dbReference type="GO" id="GO:0051266">
    <property type="term" value="F:sirohydrochlorin ferrochelatase activity"/>
    <property type="evidence" value="ECO:0007669"/>
    <property type="project" value="UniProtKB-EC"/>
</dbReference>
<comment type="caution">
    <text evidence="8">The sequence shown here is derived from an EMBL/GenBank/DDBJ whole genome shotgun (WGS) entry which is preliminary data.</text>
</comment>
<dbReference type="Gene3D" id="1.10.8.610">
    <property type="entry name" value="SirC, precorrin-2 dehydrogenase, C-terminal helical domain-like"/>
    <property type="match status" value="1"/>
</dbReference>
<sequence>MGLIPTMIDLQGKRVVVVGGGIIAERKINNIISAKPKITLISPNITPKLQTLVDHGQIKWLKKNVSSQDLKEAFLIIAATNKEEVNQQIVAEAPDYALINAASDAEAGNVQFPIYLQRGKLSIAISTSGASPILAKKIKQKLEKTYDESYENYLDFLFEVRTMIKNAKLDREEKQTLLTEVVTNDFMNAAQQTKYILSLQQKLKKRD</sequence>
<keyword evidence="9" id="KW-1185">Reference proteome</keyword>
<proteinExistence type="predicted"/>
<protein>
    <recommendedName>
        <fullName evidence="2">precorrin-2 dehydrogenase</fullName>
        <ecNumber evidence="2">1.3.1.76</ecNumber>
    </recommendedName>
</protein>
<keyword evidence="3 8" id="KW-0560">Oxidoreductase</keyword>
<comment type="pathway">
    <text evidence="1">Porphyrin-containing compound metabolism; siroheme biosynthesis; sirohydrochlorin from precorrin-2: step 1/1.</text>
</comment>
<dbReference type="GO" id="GO:0043115">
    <property type="term" value="F:precorrin-2 dehydrogenase activity"/>
    <property type="evidence" value="ECO:0007669"/>
    <property type="project" value="UniProtKB-EC"/>
</dbReference>
<evidence type="ECO:0000256" key="2">
    <source>
        <dbReference type="ARBA" id="ARBA00012400"/>
    </source>
</evidence>
<evidence type="ECO:0000313" key="8">
    <source>
        <dbReference type="EMBL" id="MBM7573218.1"/>
    </source>
</evidence>